<geneLocation type="plasmid" evidence="1 2">
    <name>unnamed1</name>
</geneLocation>
<sequence length="98" mass="12022">MIDKKIIETLKELNIPVLQEIKRKADRYILFRVYNNKDTEFADDKNLRERYFITLKYYCLNSDDEGLYYYIKDLMKGNNFAFEDGEVFRKREIILFKN</sequence>
<name>A0ABY8R7E3_PARBF</name>
<keyword evidence="2" id="KW-1185">Reference proteome</keyword>
<gene>
    <name evidence="1" type="ORF">QJS64_19375</name>
</gene>
<dbReference type="EMBL" id="CP124686">
    <property type="protein sequence ID" value="WGX77370.1"/>
    <property type="molecule type" value="Genomic_DNA"/>
</dbReference>
<accession>A0ABY8R7E3</accession>
<dbReference type="Proteomes" id="UP001239169">
    <property type="component" value="Plasmid unnamed1"/>
</dbReference>
<protein>
    <submittedName>
        <fullName evidence="1">Uncharacterized protein</fullName>
    </submittedName>
</protein>
<evidence type="ECO:0000313" key="1">
    <source>
        <dbReference type="EMBL" id="WGX77370.1"/>
    </source>
</evidence>
<organism evidence="1 2">
    <name type="scientific">Paraclostridium bifermentans</name>
    <name type="common">Clostridium bifermentans</name>
    <dbReference type="NCBI Taxonomy" id="1490"/>
    <lineage>
        <taxon>Bacteria</taxon>
        <taxon>Bacillati</taxon>
        <taxon>Bacillota</taxon>
        <taxon>Clostridia</taxon>
        <taxon>Peptostreptococcales</taxon>
        <taxon>Peptostreptococcaceae</taxon>
        <taxon>Paraclostridium</taxon>
    </lineage>
</organism>
<reference evidence="1 2" key="1">
    <citation type="submission" date="2023-04" db="EMBL/GenBank/DDBJ databases">
        <title>Bacteria Genome Submission.</title>
        <authorList>
            <person name="Isaac P."/>
        </authorList>
    </citation>
    <scope>NUCLEOTIDE SEQUENCE [LARGE SCALE GENOMIC DNA]</scope>
    <source>
        <strain evidence="1 2">SampleS7P1</strain>
        <plasmid evidence="1 2">unnamed1</plasmid>
    </source>
</reference>
<evidence type="ECO:0000313" key="2">
    <source>
        <dbReference type="Proteomes" id="UP001239169"/>
    </source>
</evidence>
<proteinExistence type="predicted"/>
<keyword evidence="1" id="KW-0614">Plasmid</keyword>